<evidence type="ECO:0000256" key="6">
    <source>
        <dbReference type="SAM" id="Phobius"/>
    </source>
</evidence>
<feature type="transmembrane region" description="Helical" evidence="6">
    <location>
        <begin position="441"/>
        <end position="470"/>
    </location>
</feature>
<feature type="transmembrane region" description="Helical" evidence="6">
    <location>
        <begin position="736"/>
        <end position="764"/>
    </location>
</feature>
<keyword evidence="9" id="KW-1185">Reference proteome</keyword>
<name>A0A939LTC7_9CELL</name>
<evidence type="ECO:0000256" key="2">
    <source>
        <dbReference type="ARBA" id="ARBA00022475"/>
    </source>
</evidence>
<comment type="caution">
    <text evidence="8">The sequence shown here is derived from an EMBL/GenBank/DDBJ whole genome shotgun (WGS) entry which is preliminary data.</text>
</comment>
<organism evidence="8 9">
    <name type="scientific">Actinotalea soli</name>
    <dbReference type="NCBI Taxonomy" id="2819234"/>
    <lineage>
        <taxon>Bacteria</taxon>
        <taxon>Bacillati</taxon>
        <taxon>Actinomycetota</taxon>
        <taxon>Actinomycetes</taxon>
        <taxon>Micrococcales</taxon>
        <taxon>Cellulomonadaceae</taxon>
        <taxon>Actinotalea</taxon>
    </lineage>
</organism>
<dbReference type="PANTHER" id="PTHR30287:SF2">
    <property type="entry name" value="BLL1001 PROTEIN"/>
    <property type="match status" value="1"/>
</dbReference>
<feature type="transmembrane region" description="Helical" evidence="6">
    <location>
        <begin position="832"/>
        <end position="850"/>
    </location>
</feature>
<dbReference type="RefSeq" id="WP_208054575.1">
    <property type="nucleotide sequence ID" value="NZ_JAGEMK010000001.1"/>
</dbReference>
<dbReference type="Pfam" id="PF02687">
    <property type="entry name" value="FtsX"/>
    <property type="match status" value="2"/>
</dbReference>
<feature type="domain" description="ABC3 transporter permease C-terminal" evidence="7">
    <location>
        <begin position="743"/>
        <end position="860"/>
    </location>
</feature>
<evidence type="ECO:0000313" key="8">
    <source>
        <dbReference type="EMBL" id="MBO1750977.1"/>
    </source>
</evidence>
<dbReference type="GO" id="GO:0005886">
    <property type="term" value="C:plasma membrane"/>
    <property type="evidence" value="ECO:0007669"/>
    <property type="project" value="UniProtKB-SubCell"/>
</dbReference>
<reference evidence="8" key="1">
    <citation type="submission" date="2021-03" db="EMBL/GenBank/DDBJ databases">
        <title>Actinotalea soli sp. nov., isolated from soil.</title>
        <authorList>
            <person name="Ping W."/>
            <person name="Zhang J."/>
        </authorList>
    </citation>
    <scope>NUCLEOTIDE SEQUENCE</scope>
    <source>
        <strain evidence="8">BY-33</strain>
    </source>
</reference>
<evidence type="ECO:0000313" key="9">
    <source>
        <dbReference type="Proteomes" id="UP000664209"/>
    </source>
</evidence>
<dbReference type="EMBL" id="JAGEMK010000001">
    <property type="protein sequence ID" value="MBO1750977.1"/>
    <property type="molecule type" value="Genomic_DNA"/>
</dbReference>
<sequence>MLRLTLAQMRRSLGRLTAAGIAIVLGTAFVAATLLAGNAITRTTYDAVTSSYAEADLVIDGVELDDAMLAAAREVPGVDVIDPQWRTYVEVVGRDGRLYTVVKAKATHPGLEAETLSEGALPSGAEEVALPASLAELVGVEVGDTVTMQLEIWTPDPDDAEGGSVSTTSEDLEVTGLLDDGVSAFIGTGGAAVADEGLVRSWMEALDTEEMGVTAAQALVALAPGADLRSTQEALRASVDGATVQTVDEAAEQITAELTGSSMVFTAIVLGFAAVALLVAGLVITNTFQVLVAQRTRTLALLRCVGAGRKQLRRSVLIEASLLGVAASTIGLVLGAAVVQGALSVLGRTAADVPLPETVTITPVVVLVPLLVGTAVTLVAALSPARAATRVSALAALRPAENPQVSTRSGRLRAWFSGLLVVGGFGLLALGMVLATNVDLLLGLAAGVLGGAASFVGFMVAAVFWVPWLIRGLARLLSRGGPAATLAGANSIRNPRRTASTSSALLVGVTLVAMMSTGAASTRHSLNEALDEQYPVDVQVETVGNGMSYPALPAAVTSEVREVEEVRAIAETTRTMVAVVDDLDGATTTLETFEATAIDPSLAREVLRTPDYVAELDDASVVVAASLAMNLGIEEGQELTLTPAADEEGASSGAEVTLTVATTEMPSWGVMVTDQTMALLDPAAPVSGLWLGVTDLDDASAVVSAVDVAAAASDVGLSTTGAAIERGFYQQVIDTLLAVVVGLLAVAVVIALVGVANTLSLSVIERRRESATLRALGLSRRQLRATLAMEGLLVAAVGALVGSLLGVVYGWAGSQTLLGEISAVGLTVPWRDLGLVLLVALAAGLLASVLPGRNAARTPPVQALGVE</sequence>
<keyword evidence="2" id="KW-1003">Cell membrane</keyword>
<evidence type="ECO:0000256" key="1">
    <source>
        <dbReference type="ARBA" id="ARBA00004651"/>
    </source>
</evidence>
<comment type="subcellular location">
    <subcellularLocation>
        <location evidence="1">Cell membrane</location>
        <topology evidence="1">Multi-pass membrane protein</topology>
    </subcellularLocation>
</comment>
<feature type="transmembrane region" description="Helical" evidence="6">
    <location>
        <begin position="503"/>
        <end position="521"/>
    </location>
</feature>
<accession>A0A939LTC7</accession>
<keyword evidence="4 6" id="KW-1133">Transmembrane helix</keyword>
<feature type="transmembrane region" description="Helical" evidence="6">
    <location>
        <begin position="263"/>
        <end position="285"/>
    </location>
</feature>
<evidence type="ECO:0000256" key="4">
    <source>
        <dbReference type="ARBA" id="ARBA00022989"/>
    </source>
</evidence>
<dbReference type="InterPro" id="IPR038766">
    <property type="entry name" value="Membrane_comp_ABC_pdt"/>
</dbReference>
<dbReference type="InterPro" id="IPR003838">
    <property type="entry name" value="ABC3_permease_C"/>
</dbReference>
<proteinExistence type="predicted"/>
<dbReference type="AlphaFoldDB" id="A0A939LTC7"/>
<keyword evidence="3 6" id="KW-0812">Transmembrane</keyword>
<evidence type="ECO:0000256" key="5">
    <source>
        <dbReference type="ARBA" id="ARBA00023136"/>
    </source>
</evidence>
<gene>
    <name evidence="8" type="ORF">J4G33_04090</name>
</gene>
<feature type="transmembrane region" description="Helical" evidence="6">
    <location>
        <begin position="414"/>
        <end position="435"/>
    </location>
</feature>
<keyword evidence="5 6" id="KW-0472">Membrane</keyword>
<feature type="transmembrane region" description="Helical" evidence="6">
    <location>
        <begin position="359"/>
        <end position="382"/>
    </location>
</feature>
<feature type="domain" description="ABC3 transporter permease C-terminal" evidence="7">
    <location>
        <begin position="272"/>
        <end position="391"/>
    </location>
</feature>
<evidence type="ECO:0000256" key="3">
    <source>
        <dbReference type="ARBA" id="ARBA00022692"/>
    </source>
</evidence>
<feature type="transmembrane region" description="Helical" evidence="6">
    <location>
        <begin position="316"/>
        <end position="339"/>
    </location>
</feature>
<evidence type="ECO:0000259" key="7">
    <source>
        <dbReference type="Pfam" id="PF02687"/>
    </source>
</evidence>
<dbReference type="PANTHER" id="PTHR30287">
    <property type="entry name" value="MEMBRANE COMPONENT OF PREDICTED ABC SUPERFAMILY METABOLITE UPTAKE TRANSPORTER"/>
    <property type="match status" value="1"/>
</dbReference>
<feature type="transmembrane region" description="Helical" evidence="6">
    <location>
        <begin position="785"/>
        <end position="812"/>
    </location>
</feature>
<protein>
    <submittedName>
        <fullName evidence="8">FtsX-like permease family protein</fullName>
    </submittedName>
</protein>
<dbReference type="Proteomes" id="UP000664209">
    <property type="component" value="Unassembled WGS sequence"/>
</dbReference>